<organism evidence="1 3">
    <name type="scientific">Medicago truncatula</name>
    <name type="common">Barrel medic</name>
    <name type="synonym">Medicago tribuloides</name>
    <dbReference type="NCBI Taxonomy" id="3880"/>
    <lineage>
        <taxon>Eukaryota</taxon>
        <taxon>Viridiplantae</taxon>
        <taxon>Streptophyta</taxon>
        <taxon>Embryophyta</taxon>
        <taxon>Tracheophyta</taxon>
        <taxon>Spermatophyta</taxon>
        <taxon>Magnoliopsida</taxon>
        <taxon>eudicotyledons</taxon>
        <taxon>Gunneridae</taxon>
        <taxon>Pentapetalae</taxon>
        <taxon>rosids</taxon>
        <taxon>fabids</taxon>
        <taxon>Fabales</taxon>
        <taxon>Fabaceae</taxon>
        <taxon>Papilionoideae</taxon>
        <taxon>50 kb inversion clade</taxon>
        <taxon>NPAAA clade</taxon>
        <taxon>Hologalegina</taxon>
        <taxon>IRL clade</taxon>
        <taxon>Trifolieae</taxon>
        <taxon>Medicago</taxon>
    </lineage>
</organism>
<evidence type="ECO:0000313" key="3">
    <source>
        <dbReference type="Proteomes" id="UP000002051"/>
    </source>
</evidence>
<dbReference type="Proteomes" id="UP000002051">
    <property type="component" value="Chromosome 8"/>
</dbReference>
<dbReference type="EMBL" id="CM001224">
    <property type="protein sequence ID" value="KEH21206.1"/>
    <property type="molecule type" value="Genomic_DNA"/>
</dbReference>
<reference evidence="2" key="3">
    <citation type="submission" date="2015-04" db="UniProtKB">
        <authorList>
            <consortium name="EnsemblPlants"/>
        </authorList>
    </citation>
    <scope>IDENTIFICATION</scope>
    <source>
        <strain evidence="2">cv. Jemalong A17</strain>
    </source>
</reference>
<protein>
    <submittedName>
        <fullName evidence="1 2">Uncharacterized protein</fullName>
    </submittedName>
</protein>
<evidence type="ECO:0000313" key="2">
    <source>
        <dbReference type="EnsemblPlants" id="KEH21206"/>
    </source>
</evidence>
<proteinExistence type="predicted"/>
<dbReference type="EnsemblPlants" id="KEH21206">
    <property type="protein sequence ID" value="KEH21206"/>
    <property type="gene ID" value="MTR_8g099355"/>
</dbReference>
<name>A0A072TVJ7_MEDTR</name>
<evidence type="ECO:0000313" key="1">
    <source>
        <dbReference type="EMBL" id="KEH21206.1"/>
    </source>
</evidence>
<reference evidence="1 3" key="2">
    <citation type="journal article" date="2014" name="BMC Genomics">
        <title>An improved genome release (version Mt4.0) for the model legume Medicago truncatula.</title>
        <authorList>
            <person name="Tang H."/>
            <person name="Krishnakumar V."/>
            <person name="Bidwell S."/>
            <person name="Rosen B."/>
            <person name="Chan A."/>
            <person name="Zhou S."/>
            <person name="Gentzbittel L."/>
            <person name="Childs K.L."/>
            <person name="Yandell M."/>
            <person name="Gundlach H."/>
            <person name="Mayer K.F."/>
            <person name="Schwartz D.C."/>
            <person name="Town C.D."/>
        </authorList>
    </citation>
    <scope>GENOME REANNOTATION</scope>
    <source>
        <strain evidence="1">A17</strain>
        <strain evidence="2 3">cv. Jemalong A17</strain>
    </source>
</reference>
<dbReference type="AlphaFoldDB" id="A0A072TVJ7"/>
<gene>
    <name evidence="1" type="ordered locus">MTR_8g099355</name>
</gene>
<keyword evidence="3" id="KW-1185">Reference proteome</keyword>
<accession>A0A072TVJ7</accession>
<dbReference type="HOGENOM" id="CLU_2658291_0_0_1"/>
<sequence>MTFKCQGMHLILLTLEYHHSIYSSDAGVLLFSKFEFSPFSGKIIVAVGRYIPECNVIFLCSSHHPERYPDSETYLH</sequence>
<reference evidence="1 3" key="1">
    <citation type="journal article" date="2011" name="Nature">
        <title>The Medicago genome provides insight into the evolution of rhizobial symbioses.</title>
        <authorList>
            <person name="Young N.D."/>
            <person name="Debelle F."/>
            <person name="Oldroyd G.E."/>
            <person name="Geurts R."/>
            <person name="Cannon S.B."/>
            <person name="Udvardi M.K."/>
            <person name="Benedito V.A."/>
            <person name="Mayer K.F."/>
            <person name="Gouzy J."/>
            <person name="Schoof H."/>
            <person name="Van de Peer Y."/>
            <person name="Proost S."/>
            <person name="Cook D.R."/>
            <person name="Meyers B.C."/>
            <person name="Spannagl M."/>
            <person name="Cheung F."/>
            <person name="De Mita S."/>
            <person name="Krishnakumar V."/>
            <person name="Gundlach H."/>
            <person name="Zhou S."/>
            <person name="Mudge J."/>
            <person name="Bharti A.K."/>
            <person name="Murray J.D."/>
            <person name="Naoumkina M.A."/>
            <person name="Rosen B."/>
            <person name="Silverstein K.A."/>
            <person name="Tang H."/>
            <person name="Rombauts S."/>
            <person name="Zhao P.X."/>
            <person name="Zhou P."/>
            <person name="Barbe V."/>
            <person name="Bardou P."/>
            <person name="Bechner M."/>
            <person name="Bellec A."/>
            <person name="Berger A."/>
            <person name="Berges H."/>
            <person name="Bidwell S."/>
            <person name="Bisseling T."/>
            <person name="Choisne N."/>
            <person name="Couloux A."/>
            <person name="Denny R."/>
            <person name="Deshpande S."/>
            <person name="Dai X."/>
            <person name="Doyle J.J."/>
            <person name="Dudez A.M."/>
            <person name="Farmer A.D."/>
            <person name="Fouteau S."/>
            <person name="Franken C."/>
            <person name="Gibelin C."/>
            <person name="Gish J."/>
            <person name="Goldstein S."/>
            <person name="Gonzalez A.J."/>
            <person name="Green P.J."/>
            <person name="Hallab A."/>
            <person name="Hartog M."/>
            <person name="Hua A."/>
            <person name="Humphray S.J."/>
            <person name="Jeong D.H."/>
            <person name="Jing Y."/>
            <person name="Jocker A."/>
            <person name="Kenton S.M."/>
            <person name="Kim D.J."/>
            <person name="Klee K."/>
            <person name="Lai H."/>
            <person name="Lang C."/>
            <person name="Lin S."/>
            <person name="Macmil S.L."/>
            <person name="Magdelenat G."/>
            <person name="Matthews L."/>
            <person name="McCorrison J."/>
            <person name="Monaghan E.L."/>
            <person name="Mun J.H."/>
            <person name="Najar F.Z."/>
            <person name="Nicholson C."/>
            <person name="Noirot C."/>
            <person name="O'Bleness M."/>
            <person name="Paule C.R."/>
            <person name="Poulain J."/>
            <person name="Prion F."/>
            <person name="Qin B."/>
            <person name="Qu C."/>
            <person name="Retzel E.F."/>
            <person name="Riddle C."/>
            <person name="Sallet E."/>
            <person name="Samain S."/>
            <person name="Samson N."/>
            <person name="Sanders I."/>
            <person name="Saurat O."/>
            <person name="Scarpelli C."/>
            <person name="Schiex T."/>
            <person name="Segurens B."/>
            <person name="Severin A.J."/>
            <person name="Sherrier D.J."/>
            <person name="Shi R."/>
            <person name="Sims S."/>
            <person name="Singer S.R."/>
            <person name="Sinharoy S."/>
            <person name="Sterck L."/>
            <person name="Viollet A."/>
            <person name="Wang B.B."/>
            <person name="Wang K."/>
            <person name="Wang M."/>
            <person name="Wang X."/>
            <person name="Warfsmann J."/>
            <person name="Weissenbach J."/>
            <person name="White D.D."/>
            <person name="White J.D."/>
            <person name="Wiley G.B."/>
            <person name="Wincker P."/>
            <person name="Xing Y."/>
            <person name="Yang L."/>
            <person name="Yao Z."/>
            <person name="Ying F."/>
            <person name="Zhai J."/>
            <person name="Zhou L."/>
            <person name="Zuber A."/>
            <person name="Denarie J."/>
            <person name="Dixon R.A."/>
            <person name="May G.D."/>
            <person name="Schwartz D.C."/>
            <person name="Rogers J."/>
            <person name="Quetier F."/>
            <person name="Town C.D."/>
            <person name="Roe B.A."/>
        </authorList>
    </citation>
    <scope>NUCLEOTIDE SEQUENCE [LARGE SCALE GENOMIC DNA]</scope>
    <source>
        <strain evidence="1">A17</strain>
        <strain evidence="2 3">cv. Jemalong A17</strain>
    </source>
</reference>